<feature type="transmembrane region" description="Helical" evidence="11">
    <location>
        <begin position="107"/>
        <end position="133"/>
    </location>
</feature>
<feature type="transmembrane region" description="Helical" evidence="11">
    <location>
        <begin position="375"/>
        <end position="400"/>
    </location>
</feature>
<keyword evidence="9" id="KW-0739">Sodium transport</keyword>
<feature type="transmembrane region" description="Helical" evidence="11">
    <location>
        <begin position="412"/>
        <end position="430"/>
    </location>
</feature>
<evidence type="ECO:0000256" key="3">
    <source>
        <dbReference type="ARBA" id="ARBA00022449"/>
    </source>
</evidence>
<keyword evidence="8 11" id="KW-0472">Membrane</keyword>
<evidence type="ECO:0000256" key="11">
    <source>
        <dbReference type="SAM" id="Phobius"/>
    </source>
</evidence>
<dbReference type="GO" id="GO:0015297">
    <property type="term" value="F:antiporter activity"/>
    <property type="evidence" value="ECO:0007669"/>
    <property type="project" value="UniProtKB-KW"/>
</dbReference>
<dbReference type="PANTHER" id="PTHR43269">
    <property type="entry name" value="SODIUM/PROTON ANTIPORTER 1-RELATED"/>
    <property type="match status" value="1"/>
</dbReference>
<evidence type="ECO:0000256" key="5">
    <source>
        <dbReference type="ARBA" id="ARBA00022989"/>
    </source>
</evidence>
<dbReference type="InterPro" id="IPR045016">
    <property type="entry name" value="NhaD-like"/>
</dbReference>
<evidence type="ECO:0000256" key="10">
    <source>
        <dbReference type="ARBA" id="ARBA00025753"/>
    </source>
</evidence>
<comment type="caution">
    <text evidence="13">The sequence shown here is derived from an EMBL/GenBank/DDBJ whole genome shotgun (WGS) entry which is preliminary data.</text>
</comment>
<evidence type="ECO:0000256" key="6">
    <source>
        <dbReference type="ARBA" id="ARBA00023053"/>
    </source>
</evidence>
<accession>A0A2S7KXI8</accession>
<keyword evidence="6" id="KW-0915">Sodium</keyword>
<keyword evidence="7" id="KW-0406">Ion transport</keyword>
<feature type="transmembrane region" description="Helical" evidence="11">
    <location>
        <begin position="145"/>
        <end position="165"/>
    </location>
</feature>
<evidence type="ECO:0000256" key="1">
    <source>
        <dbReference type="ARBA" id="ARBA00004141"/>
    </source>
</evidence>
<keyword evidence="14" id="KW-1185">Reference proteome</keyword>
<dbReference type="PANTHER" id="PTHR43269:SF2">
    <property type="entry name" value="SODIUM_PROTON ANTIPORTER 1-RELATED"/>
    <property type="match status" value="1"/>
</dbReference>
<protein>
    <submittedName>
        <fullName evidence="13">Sodium:proton antiporter</fullName>
    </submittedName>
</protein>
<dbReference type="Proteomes" id="UP000239522">
    <property type="component" value="Unassembled WGS sequence"/>
</dbReference>
<evidence type="ECO:0000256" key="2">
    <source>
        <dbReference type="ARBA" id="ARBA00022448"/>
    </source>
</evidence>
<evidence type="ECO:0000259" key="12">
    <source>
        <dbReference type="Pfam" id="PF03600"/>
    </source>
</evidence>
<dbReference type="EMBL" id="MQUA01000013">
    <property type="protein sequence ID" value="PQB07198.1"/>
    <property type="molecule type" value="Genomic_DNA"/>
</dbReference>
<dbReference type="AlphaFoldDB" id="A0A2S7KXI8"/>
<dbReference type="GO" id="GO:0016020">
    <property type="term" value="C:membrane"/>
    <property type="evidence" value="ECO:0007669"/>
    <property type="project" value="UniProtKB-SubCell"/>
</dbReference>
<evidence type="ECO:0000313" key="14">
    <source>
        <dbReference type="Proteomes" id="UP000239522"/>
    </source>
</evidence>
<feature type="transmembrane region" description="Helical" evidence="11">
    <location>
        <begin position="296"/>
        <end position="314"/>
    </location>
</feature>
<feature type="domain" description="Citrate transporter-like" evidence="12">
    <location>
        <begin position="13"/>
        <end position="361"/>
    </location>
</feature>
<gene>
    <name evidence="13" type="ORF">BST83_08580</name>
</gene>
<keyword evidence="2" id="KW-0813">Transport</keyword>
<dbReference type="InterPro" id="IPR004680">
    <property type="entry name" value="Cit_transptr-like_dom"/>
</dbReference>
<comment type="similarity">
    <text evidence="10">Belongs to the NhaD Na(+)/H(+) (TC 2.A.62) antiporter family.</text>
</comment>
<organism evidence="13 14">
    <name type="scientific">Polaribacter filamentus</name>
    <dbReference type="NCBI Taxonomy" id="53483"/>
    <lineage>
        <taxon>Bacteria</taxon>
        <taxon>Pseudomonadati</taxon>
        <taxon>Bacteroidota</taxon>
        <taxon>Flavobacteriia</taxon>
        <taxon>Flavobacteriales</taxon>
        <taxon>Flavobacteriaceae</taxon>
    </lineage>
</organism>
<evidence type="ECO:0000313" key="13">
    <source>
        <dbReference type="EMBL" id="PQB07198.1"/>
    </source>
</evidence>
<keyword evidence="5 11" id="KW-1133">Transmembrane helix</keyword>
<dbReference type="Pfam" id="PF03600">
    <property type="entry name" value="CitMHS"/>
    <property type="match status" value="1"/>
</dbReference>
<proteinExistence type="inferred from homology"/>
<dbReference type="OrthoDB" id="9772058at2"/>
<keyword evidence="4 11" id="KW-0812">Transmembrane</keyword>
<evidence type="ECO:0000256" key="7">
    <source>
        <dbReference type="ARBA" id="ARBA00023065"/>
    </source>
</evidence>
<dbReference type="GO" id="GO:0006814">
    <property type="term" value="P:sodium ion transport"/>
    <property type="evidence" value="ECO:0007669"/>
    <property type="project" value="UniProtKB-KW"/>
</dbReference>
<feature type="transmembrane region" description="Helical" evidence="11">
    <location>
        <begin position="258"/>
        <end position="275"/>
    </location>
</feature>
<dbReference type="NCBIfam" id="NF038006">
    <property type="entry name" value="NhaD_1"/>
    <property type="match status" value="1"/>
</dbReference>
<feature type="transmembrane region" description="Helical" evidence="11">
    <location>
        <begin position="69"/>
        <end position="87"/>
    </location>
</feature>
<comment type="subcellular location">
    <subcellularLocation>
        <location evidence="1">Membrane</location>
        <topology evidence="1">Multi-pass membrane protein</topology>
    </subcellularLocation>
</comment>
<evidence type="ECO:0000256" key="8">
    <source>
        <dbReference type="ARBA" id="ARBA00023136"/>
    </source>
</evidence>
<dbReference type="RefSeq" id="WP_104809433.1">
    <property type="nucleotide sequence ID" value="NZ_MQUA01000013.1"/>
</dbReference>
<keyword evidence="3" id="KW-0050">Antiport</keyword>
<reference evidence="13 14" key="1">
    <citation type="submission" date="2016-11" db="EMBL/GenBank/DDBJ databases">
        <title>Trade-off between light-utilization and light-protection in marine flavobacteria.</title>
        <authorList>
            <person name="Kumagai Y."/>
        </authorList>
    </citation>
    <scope>NUCLEOTIDE SEQUENCE [LARGE SCALE GENOMIC DNA]</scope>
    <source>
        <strain evidence="13 14">ATCC 700397</strain>
    </source>
</reference>
<feature type="transmembrane region" description="Helical" evidence="11">
    <location>
        <begin position="334"/>
        <end position="363"/>
    </location>
</feature>
<evidence type="ECO:0000256" key="4">
    <source>
        <dbReference type="ARBA" id="ARBA00022692"/>
    </source>
</evidence>
<sequence>MYILIALTFVVGYLFIALEHTIKIDKAATAILTGVICWVLVIFGKDVLFPADVDMNSINTEILHHIGEIAEILFFLLGAMTIVELIDAHNGFDIITSKIKTINRVKLLWIICITTFFFSSVLDNLTTAIVMATLLRKIISDKEDLWFFAGMVVIAANAGGAWSPIGDVTTIMLWIGGQITAVNIISKVFLPSLVCLLVPLVIASFMGKKSINRPAIIESATDDSHTISSKESNLVLAAGVLGLLFVPVFKSITHLPPFMGMLFSLGVLWVLTEILHRKKSEVHKNKLSVSTIIRKVDTPSVLFFLGILLAVASLQTAGHLEQLAVTLNETFQNIYMTNIFIGLLSSIVDNVPLVAGAMGMYSLDIYPPDYVFWEMLAYCAGTGGSALIIGSAAGVAIMGILKINFVWYLKRISWLAIVGYLAGFAVYYFLNH</sequence>
<feature type="transmembrane region" description="Helical" evidence="11">
    <location>
        <begin position="171"/>
        <end position="203"/>
    </location>
</feature>
<feature type="transmembrane region" description="Helical" evidence="11">
    <location>
        <begin position="27"/>
        <end position="48"/>
    </location>
</feature>
<evidence type="ECO:0000256" key="9">
    <source>
        <dbReference type="ARBA" id="ARBA00023201"/>
    </source>
</evidence>
<name>A0A2S7KXI8_9FLAO</name>